<name>A0ABD7SRS9_VIBCL</name>
<evidence type="ECO:0000313" key="1">
    <source>
        <dbReference type="EMBL" id="TXX67490.1"/>
    </source>
</evidence>
<dbReference type="EMBL" id="VSIJ01000002">
    <property type="protein sequence ID" value="TXX67490.1"/>
    <property type="molecule type" value="Genomic_DNA"/>
</dbReference>
<comment type="caution">
    <text evidence="1">The sequence shown here is derived from an EMBL/GenBank/DDBJ whole genome shotgun (WGS) entry which is preliminary data.</text>
</comment>
<accession>A0ABD7SRS9</accession>
<sequence>MSIDELKDAVSSELKSGNFPLQAIFDRHLEDIEELLESGMLHSSIYKELGLSVNFNHYKNLIGRSRHKRNKQKKVIAKKITVSQVSEVSDVKDASPYELDYWNQSLGFEISDRNLKKLEELGLTPDFILEQEITNARKLTDFLVEFKHLNRYK</sequence>
<reference evidence="1 2" key="1">
    <citation type="submission" date="2019-06" db="EMBL/GenBank/DDBJ databases">
        <title>Vibrio cholerae phylogeny based on whole-genome sequencing reveals genetic diversity and population strucutre.</title>
        <authorList>
            <person name="Zhiqiu Y."/>
            <person name="Bin L."/>
            <person name="Lingyan J."/>
        </authorList>
    </citation>
    <scope>NUCLEOTIDE SEQUENCE [LARGE SCALE GENOMIC DNA]</scope>
    <source>
        <strain evidence="1 2">N2814</strain>
    </source>
</reference>
<dbReference type="AlphaFoldDB" id="A0ABD7SRS9"/>
<gene>
    <name evidence="1" type="ORF">FXF03_00535</name>
</gene>
<evidence type="ECO:0000313" key="2">
    <source>
        <dbReference type="Proteomes" id="UP000323819"/>
    </source>
</evidence>
<dbReference type="RefSeq" id="WP_002039196.1">
    <property type="nucleotide sequence ID" value="NZ_JBBBZR010000078.1"/>
</dbReference>
<protein>
    <submittedName>
        <fullName evidence="1">Uncharacterized protein</fullName>
    </submittedName>
</protein>
<dbReference type="Proteomes" id="UP000323819">
    <property type="component" value="Unassembled WGS sequence"/>
</dbReference>
<organism evidence="1 2">
    <name type="scientific">Vibrio cholerae</name>
    <dbReference type="NCBI Taxonomy" id="666"/>
    <lineage>
        <taxon>Bacteria</taxon>
        <taxon>Pseudomonadati</taxon>
        <taxon>Pseudomonadota</taxon>
        <taxon>Gammaproteobacteria</taxon>
        <taxon>Vibrionales</taxon>
        <taxon>Vibrionaceae</taxon>
        <taxon>Vibrio</taxon>
    </lineage>
</organism>
<proteinExistence type="predicted"/>